<dbReference type="GO" id="GO:0005829">
    <property type="term" value="C:cytosol"/>
    <property type="evidence" value="ECO:0007669"/>
    <property type="project" value="TreeGrafter"/>
</dbReference>
<dbReference type="RefSeq" id="WP_183783856.1">
    <property type="nucleotide sequence ID" value="NZ_JACIBS010000001.1"/>
</dbReference>
<name>A0A839XQN0_9PSEU</name>
<evidence type="ECO:0000256" key="7">
    <source>
        <dbReference type="ARBA" id="ARBA00022723"/>
    </source>
</evidence>
<comment type="similarity">
    <text evidence="4">In the N-terminal section; belongs to the DHBP synthase family.</text>
</comment>
<evidence type="ECO:0000256" key="4">
    <source>
        <dbReference type="ARBA" id="ARBA00005520"/>
    </source>
</evidence>
<evidence type="ECO:0000256" key="1">
    <source>
        <dbReference type="ARBA" id="ARBA00000141"/>
    </source>
</evidence>
<accession>A0A839XQN0</accession>
<dbReference type="AlphaFoldDB" id="A0A839XQN0"/>
<dbReference type="Proteomes" id="UP000564573">
    <property type="component" value="Unassembled WGS sequence"/>
</dbReference>
<dbReference type="GO" id="GO:0046872">
    <property type="term" value="F:metal ion binding"/>
    <property type="evidence" value="ECO:0007669"/>
    <property type="project" value="UniProtKB-KW"/>
</dbReference>
<dbReference type="UniPathway" id="UPA00275">
    <property type="reaction ID" value="UER00399"/>
</dbReference>
<dbReference type="SUPFAM" id="SSF142695">
    <property type="entry name" value="RibA-like"/>
    <property type="match status" value="1"/>
</dbReference>
<evidence type="ECO:0000256" key="5">
    <source>
        <dbReference type="ARBA" id="ARBA00012153"/>
    </source>
</evidence>
<dbReference type="GO" id="GO:0009231">
    <property type="term" value="P:riboflavin biosynthetic process"/>
    <property type="evidence" value="ECO:0007669"/>
    <property type="project" value="UniProtKB-UniPathway"/>
</dbReference>
<reference evidence="10 11" key="1">
    <citation type="submission" date="2020-08" db="EMBL/GenBank/DDBJ databases">
        <title>Sequencing the genomes of 1000 actinobacteria strains.</title>
        <authorList>
            <person name="Klenk H.-P."/>
        </authorList>
    </citation>
    <scope>NUCLEOTIDE SEQUENCE [LARGE SCALE GENOMIC DNA]</scope>
    <source>
        <strain evidence="10 11">DSM 45267</strain>
    </source>
</reference>
<evidence type="ECO:0000256" key="8">
    <source>
        <dbReference type="SAM" id="MobiDB-lite"/>
    </source>
</evidence>
<keyword evidence="11" id="KW-1185">Reference proteome</keyword>
<evidence type="ECO:0000256" key="2">
    <source>
        <dbReference type="ARBA" id="ARBA00002284"/>
    </source>
</evidence>
<comment type="catalytic activity">
    <reaction evidence="1">
        <text>D-ribulose 5-phosphate = (2S)-2-hydroxy-3-oxobutyl phosphate + formate + H(+)</text>
        <dbReference type="Rhea" id="RHEA:18457"/>
        <dbReference type="ChEBI" id="CHEBI:15378"/>
        <dbReference type="ChEBI" id="CHEBI:15740"/>
        <dbReference type="ChEBI" id="CHEBI:58121"/>
        <dbReference type="ChEBI" id="CHEBI:58830"/>
        <dbReference type="EC" id="4.1.99.12"/>
    </reaction>
</comment>
<feature type="region of interest" description="Disordered" evidence="8">
    <location>
        <begin position="1"/>
        <end position="20"/>
    </location>
</feature>
<feature type="domain" description="GTP cyclohydrolase II" evidence="9">
    <location>
        <begin position="229"/>
        <end position="317"/>
    </location>
</feature>
<dbReference type="InterPro" id="IPR017945">
    <property type="entry name" value="DHBP_synth_RibB-like_a/b_dom"/>
</dbReference>
<keyword evidence="6" id="KW-0686">Riboflavin biosynthesis</keyword>
<comment type="caution">
    <text evidence="10">The sequence shown here is derived from an EMBL/GenBank/DDBJ whole genome shotgun (WGS) entry which is preliminary data.</text>
</comment>
<dbReference type="Pfam" id="PF00926">
    <property type="entry name" value="DHBP_synthase"/>
    <property type="match status" value="1"/>
</dbReference>
<comment type="function">
    <text evidence="2">Catalyzes the conversion of D-ribulose 5-phosphate to formate and 3,4-dihydroxy-2-butanone 4-phosphate.</text>
</comment>
<dbReference type="Gene3D" id="3.40.50.10990">
    <property type="entry name" value="GTP cyclohydrolase II"/>
    <property type="match status" value="1"/>
</dbReference>
<protein>
    <recommendedName>
        <fullName evidence="5">3,4-dihydroxy-2-butanone-4-phosphate synthase</fullName>
        <ecNumber evidence="5">4.1.99.12</ecNumber>
    </recommendedName>
</protein>
<evidence type="ECO:0000256" key="6">
    <source>
        <dbReference type="ARBA" id="ARBA00022619"/>
    </source>
</evidence>
<dbReference type="InterPro" id="IPR032677">
    <property type="entry name" value="GTP_cyclohydro_II"/>
</dbReference>
<evidence type="ECO:0000256" key="3">
    <source>
        <dbReference type="ARBA" id="ARBA00004904"/>
    </source>
</evidence>
<dbReference type="Pfam" id="PF00925">
    <property type="entry name" value="GTP_cyclohydro2"/>
    <property type="match status" value="1"/>
</dbReference>
<dbReference type="GO" id="GO:0016787">
    <property type="term" value="F:hydrolase activity"/>
    <property type="evidence" value="ECO:0007669"/>
    <property type="project" value="UniProtKB-KW"/>
</dbReference>
<dbReference type="SUPFAM" id="SSF55821">
    <property type="entry name" value="YrdC/RibB"/>
    <property type="match status" value="1"/>
</dbReference>
<sequence>MTTQIDRVTQAPDASDVPSALSALRSGSPVLLVSRERPEVADVLLPAALAEADQVAWIVRHTSGLLSTPMPADRADALHLPPMVGSVQAPDTAAYAVSVDAADGIGTGISARDRARTARVLADPDSSPDALCRPGHVLPVRVGTAASSTPHGAAVALCREAGLPPVAVTAGLVAGEDNAVTTNGPGQWEVVALADRHGLPLVDVDDVWFTSHGAEAAPGASLTARPCGTLTTAHGAVSVVEYRDELVGVEHLAIHRDLAAAPPRLAVHIGCAVGDLFGSSACACRARLDDAVAATARYGGLLVYLRAGTDPGLCGRASGAASAPTPLVATVLADLGVSRIQLDRDAPISPRYLMTRGIEVVAA</sequence>
<evidence type="ECO:0000259" key="9">
    <source>
        <dbReference type="Pfam" id="PF00925"/>
    </source>
</evidence>
<dbReference type="InterPro" id="IPR000422">
    <property type="entry name" value="DHBP_synthase_RibB"/>
</dbReference>
<evidence type="ECO:0000313" key="11">
    <source>
        <dbReference type="Proteomes" id="UP000564573"/>
    </source>
</evidence>
<proteinExistence type="inferred from homology"/>
<gene>
    <name evidence="10" type="ORF">FB384_003163</name>
</gene>
<keyword evidence="10" id="KW-0378">Hydrolase</keyword>
<organism evidence="10 11">
    <name type="scientific">Prauserella sediminis</name>
    <dbReference type="NCBI Taxonomy" id="577680"/>
    <lineage>
        <taxon>Bacteria</taxon>
        <taxon>Bacillati</taxon>
        <taxon>Actinomycetota</taxon>
        <taxon>Actinomycetes</taxon>
        <taxon>Pseudonocardiales</taxon>
        <taxon>Pseudonocardiaceae</taxon>
        <taxon>Prauserella</taxon>
        <taxon>Prauserella salsuginis group</taxon>
    </lineage>
</organism>
<dbReference type="Gene3D" id="3.90.870.10">
    <property type="entry name" value="DHBP synthase"/>
    <property type="match status" value="1"/>
</dbReference>
<dbReference type="PANTHER" id="PTHR21327">
    <property type="entry name" value="GTP CYCLOHYDROLASE II-RELATED"/>
    <property type="match status" value="1"/>
</dbReference>
<dbReference type="GO" id="GO:0008686">
    <property type="term" value="F:3,4-dihydroxy-2-butanone-4-phosphate synthase activity"/>
    <property type="evidence" value="ECO:0007669"/>
    <property type="project" value="UniProtKB-EC"/>
</dbReference>
<dbReference type="EMBL" id="JACIBS010000001">
    <property type="protein sequence ID" value="MBB3664259.1"/>
    <property type="molecule type" value="Genomic_DNA"/>
</dbReference>
<keyword evidence="10" id="KW-0456">Lyase</keyword>
<dbReference type="PANTHER" id="PTHR21327:SF18">
    <property type="entry name" value="3,4-DIHYDROXY-2-BUTANONE 4-PHOSPHATE SYNTHASE"/>
    <property type="match status" value="1"/>
</dbReference>
<keyword evidence="7" id="KW-0479">Metal-binding</keyword>
<dbReference type="EC" id="4.1.99.12" evidence="5"/>
<comment type="pathway">
    <text evidence="3">Cofactor biosynthesis; riboflavin biosynthesis; 2-hydroxy-3-oxobutyl phosphate from D-ribulose 5-phosphate: step 1/1.</text>
</comment>
<dbReference type="InterPro" id="IPR036144">
    <property type="entry name" value="RibA-like_sf"/>
</dbReference>
<evidence type="ECO:0000313" key="10">
    <source>
        <dbReference type="EMBL" id="MBB3664259.1"/>
    </source>
</evidence>